<dbReference type="AlphaFoldDB" id="A0A975BEB6"/>
<dbReference type="Proteomes" id="UP000663720">
    <property type="component" value="Chromosome"/>
</dbReference>
<gene>
    <name evidence="1" type="ORF">dnl_62120</name>
</gene>
<evidence type="ECO:0000313" key="1">
    <source>
        <dbReference type="EMBL" id="QTA83796.1"/>
    </source>
</evidence>
<evidence type="ECO:0000313" key="2">
    <source>
        <dbReference type="Proteomes" id="UP000663720"/>
    </source>
</evidence>
<organism evidence="1 2">
    <name type="scientific">Desulfonema limicola</name>
    <dbReference type="NCBI Taxonomy" id="45656"/>
    <lineage>
        <taxon>Bacteria</taxon>
        <taxon>Pseudomonadati</taxon>
        <taxon>Thermodesulfobacteriota</taxon>
        <taxon>Desulfobacteria</taxon>
        <taxon>Desulfobacterales</taxon>
        <taxon>Desulfococcaceae</taxon>
        <taxon>Desulfonema</taxon>
    </lineage>
</organism>
<proteinExistence type="predicted"/>
<dbReference type="RefSeq" id="WP_207689592.1">
    <property type="nucleotide sequence ID" value="NZ_CP061799.1"/>
</dbReference>
<dbReference type="KEGG" id="dli:dnl_62120"/>
<accession>A0A975BEB6</accession>
<dbReference type="EMBL" id="CP061799">
    <property type="protein sequence ID" value="QTA83796.1"/>
    <property type="molecule type" value="Genomic_DNA"/>
</dbReference>
<name>A0A975BEB6_9BACT</name>
<keyword evidence="2" id="KW-1185">Reference proteome</keyword>
<protein>
    <submittedName>
        <fullName evidence="1">Uncharacterized protein</fullName>
    </submittedName>
</protein>
<reference evidence="1" key="1">
    <citation type="journal article" date="2021" name="Microb. Physiol.">
        <title>Proteogenomic Insights into the Physiology of Marine, Sulfate-Reducing, Filamentous Desulfonema limicola and Desulfonema magnum.</title>
        <authorList>
            <person name="Schnaars V."/>
            <person name="Wohlbrand L."/>
            <person name="Scheve S."/>
            <person name="Hinrichs C."/>
            <person name="Reinhardt R."/>
            <person name="Rabus R."/>
        </authorList>
    </citation>
    <scope>NUCLEOTIDE SEQUENCE</scope>
    <source>
        <strain evidence="1">5ac10</strain>
    </source>
</reference>
<sequence length="438" mass="49659">MKFNLYWVWIITIAVFFFTLPNGSFAESFFLFPVSNKTINIDGNFDDWTVTELIYRDSDVPDCGNAPGQDIRDVYLSEDSLFVYIRFVLNGLLDESFGYKFGICDKYVFVSKTNGQSYIYFDSPTMQSSNFPNIPNTFVRIVNNQFEAKISKTLIPEWKYNGLSAWCDQGTNTICRDSVSLGESSGTNKLQWIVSLKDVISVLQILAGIPGPQFDIAVNTDNKIGMEEAVFYLQVIAKTKQNYLSHIQSKIWTLNGERGEKILYQVFLRDNFGKVVNNAHVWGIYPNGEQLDFVQNINGWYEPLFSELPDPDDPQSFGCYKSYASYGGVQISVDHFLESMVLPLPTNFKIEPFPIERDQPFSVTWDNVPGANTYNIHIDKISNEIIYLSPFSSEPIADVPSSIWNTIISGEKYIIDLSSDNGINPSASSHIRFTFTAP</sequence>